<feature type="transmembrane region" description="Helical" evidence="1">
    <location>
        <begin position="114"/>
        <end position="136"/>
    </location>
</feature>
<feature type="transmembrane region" description="Helical" evidence="1">
    <location>
        <begin position="72"/>
        <end position="94"/>
    </location>
</feature>
<comment type="caution">
    <text evidence="2">The sequence shown here is derived from an EMBL/GenBank/DDBJ whole genome shotgun (WGS) entry which is preliminary data.</text>
</comment>
<keyword evidence="3" id="KW-1185">Reference proteome</keyword>
<evidence type="ECO:0000313" key="3">
    <source>
        <dbReference type="Proteomes" id="UP000768567"/>
    </source>
</evidence>
<name>A0ABR9QZY6_9FIRM</name>
<dbReference type="RefSeq" id="WP_193499757.1">
    <property type="nucleotide sequence ID" value="NZ_JADCKC010000001.1"/>
</dbReference>
<sequence>MNNTESTRHRITRTELHRHEERIKFALRDQVAELASLLEVVVSCLVLLGLLISSIPVAKEMLTLWSSSSTEAFQTFLGHAFNLVIGIEFIKMLAKHSPGSALEVLLYAIARNMILGHGTAIENLLGVASIGLIFVIRKFCFVPSFGATLPGGKVAEDVKPVLARFRKEQKAKEPKKEATAGENS</sequence>
<proteinExistence type="predicted"/>
<protein>
    <submittedName>
        <fullName evidence="2">Transporter</fullName>
    </submittedName>
</protein>
<keyword evidence="1" id="KW-1133">Transmembrane helix</keyword>
<accession>A0ABR9QZY6</accession>
<dbReference type="Proteomes" id="UP000768567">
    <property type="component" value="Unassembled WGS sequence"/>
</dbReference>
<feature type="transmembrane region" description="Helical" evidence="1">
    <location>
        <begin position="31"/>
        <end position="52"/>
    </location>
</feature>
<gene>
    <name evidence="2" type="ORF">INF35_01180</name>
</gene>
<evidence type="ECO:0000313" key="2">
    <source>
        <dbReference type="EMBL" id="MBE5036418.1"/>
    </source>
</evidence>
<dbReference type="EMBL" id="JADCKC010000001">
    <property type="protein sequence ID" value="MBE5036418.1"/>
    <property type="molecule type" value="Genomic_DNA"/>
</dbReference>
<reference evidence="2 3" key="1">
    <citation type="submission" date="2020-10" db="EMBL/GenBank/DDBJ databases">
        <title>ChiBAC.</title>
        <authorList>
            <person name="Zenner C."/>
            <person name="Hitch T.C.A."/>
            <person name="Clavel T."/>
        </authorList>
    </citation>
    <scope>NUCLEOTIDE SEQUENCE [LARGE SCALE GENOMIC DNA]</scope>
    <source>
        <strain evidence="2 3">DSM 109015</strain>
    </source>
</reference>
<organism evidence="2 3">
    <name type="scientific">Gemmiger gallinarum</name>
    <dbReference type="NCBI Taxonomy" id="2779354"/>
    <lineage>
        <taxon>Bacteria</taxon>
        <taxon>Bacillati</taxon>
        <taxon>Bacillota</taxon>
        <taxon>Clostridia</taxon>
        <taxon>Eubacteriales</taxon>
        <taxon>Gemmiger</taxon>
    </lineage>
</organism>
<evidence type="ECO:0000256" key="1">
    <source>
        <dbReference type="SAM" id="Phobius"/>
    </source>
</evidence>
<keyword evidence="1" id="KW-0812">Transmembrane</keyword>
<keyword evidence="1" id="KW-0472">Membrane</keyword>